<dbReference type="PANTHER" id="PTHR13060:SF0">
    <property type="entry name" value="PROTEIN ECDYSONELESS HOMOLOG"/>
    <property type="match status" value="1"/>
</dbReference>
<organism evidence="2 3">
    <name type="scientific">Polytolypa hystricis (strain UAMH7299)</name>
    <dbReference type="NCBI Taxonomy" id="1447883"/>
    <lineage>
        <taxon>Eukaryota</taxon>
        <taxon>Fungi</taxon>
        <taxon>Dikarya</taxon>
        <taxon>Ascomycota</taxon>
        <taxon>Pezizomycotina</taxon>
        <taxon>Eurotiomycetes</taxon>
        <taxon>Eurotiomycetidae</taxon>
        <taxon>Onygenales</taxon>
        <taxon>Onygenales incertae sedis</taxon>
        <taxon>Polytolypa</taxon>
    </lineage>
</organism>
<evidence type="ECO:0000313" key="3">
    <source>
        <dbReference type="Proteomes" id="UP000224634"/>
    </source>
</evidence>
<dbReference type="AlphaFoldDB" id="A0A2B7YAV3"/>
<feature type="region of interest" description="Disordered" evidence="1">
    <location>
        <begin position="434"/>
        <end position="634"/>
    </location>
</feature>
<dbReference type="EMBL" id="PDNA01000056">
    <property type="protein sequence ID" value="PGH18666.1"/>
    <property type="molecule type" value="Genomic_DNA"/>
</dbReference>
<keyword evidence="3" id="KW-1185">Reference proteome</keyword>
<dbReference type="PANTHER" id="PTHR13060">
    <property type="entry name" value="SGT1 PROTEIN HSGT1 SUPPRESSOR OF GCR2"/>
    <property type="match status" value="1"/>
</dbReference>
<sequence length="634" mass="71275">MAPMSEEDLAWFKSTFRPIPKPELPDDCIEYSLHWIPAEGTVQAADAPGAARSRLSEVQKYASELTKKLLKDYIWQRDAFKLEFAREDGVELLRGKTGYGDSIEDEWVIVYILRELTQRFDDAWVKVTDSDGEFLLVEAAATLPEWLEPVVADNRVWINKGRLIIIKPNQDIRRTKTVTEKITFRDAKEIIMSEPKRFMHSQIIEDEAFYRLRNYPKQIEENLHTARVTIPRKIAHLLHLKPAYVSPAVDAFYVRDPISLRPLQGKSADNLTFPPEDLITVSVRFTRVGYAQLKSQDFATPQSWKDKLPRKAEAKEYSGAETGMKLSCGFEMLLADPQSQDKAAVREMKLVLEDLETGDDKLPTDEEIEKEWEKREDDEKWMDISFEDLEGELKGQKNKSGGAAAAKPGAFGDQTAQENLQRIVAQFEQFLNDDSAGFDGADLINEGDSDDDDDDDGSDDLSSDGEDQEASFDEEEFSRMMQEMMGMPPEVMEEIRRGEIPNNGESSSRAPAKGKVAEIDTDESGDDNDDDVEQIQELSKQMEAELRGTGVLDLNPRASKIDKGKAAIRSTEDSQKSQQGENGDTEHDDADEEDFDVNLARNLLESFQSQAGSAGPAGNLMGMMGMKLPKGDRG</sequence>
<feature type="compositionally biased region" description="Acidic residues" evidence="1">
    <location>
        <begin position="519"/>
        <end position="534"/>
    </location>
</feature>
<feature type="compositionally biased region" description="Low complexity" evidence="1">
    <location>
        <begin position="618"/>
        <end position="628"/>
    </location>
</feature>
<feature type="region of interest" description="Disordered" evidence="1">
    <location>
        <begin position="394"/>
        <end position="413"/>
    </location>
</feature>
<dbReference type="Pfam" id="PF07093">
    <property type="entry name" value="SGT1"/>
    <property type="match status" value="1"/>
</dbReference>
<evidence type="ECO:0000256" key="1">
    <source>
        <dbReference type="SAM" id="MobiDB-lite"/>
    </source>
</evidence>
<dbReference type="OrthoDB" id="27237at2759"/>
<comment type="caution">
    <text evidence="2">The sequence shown here is derived from an EMBL/GenBank/DDBJ whole genome shotgun (WGS) entry which is preliminary data.</text>
</comment>
<feature type="compositionally biased region" description="Acidic residues" evidence="1">
    <location>
        <begin position="445"/>
        <end position="476"/>
    </location>
</feature>
<dbReference type="InterPro" id="IPR010770">
    <property type="entry name" value="Ecd"/>
</dbReference>
<proteinExistence type="predicted"/>
<gene>
    <name evidence="2" type="ORF">AJ80_04414</name>
</gene>
<protein>
    <recommendedName>
        <fullName evidence="4">Regulatory factor Sgt1</fullName>
    </recommendedName>
</protein>
<dbReference type="Proteomes" id="UP000224634">
    <property type="component" value="Unassembled WGS sequence"/>
</dbReference>
<dbReference type="GO" id="GO:0005634">
    <property type="term" value="C:nucleus"/>
    <property type="evidence" value="ECO:0007669"/>
    <property type="project" value="TreeGrafter"/>
</dbReference>
<evidence type="ECO:0008006" key="4">
    <source>
        <dbReference type="Google" id="ProtNLM"/>
    </source>
</evidence>
<feature type="compositionally biased region" description="Low complexity" evidence="1">
    <location>
        <begin position="398"/>
        <end position="412"/>
    </location>
</feature>
<feature type="compositionally biased region" description="Low complexity" evidence="1">
    <location>
        <begin position="480"/>
        <end position="490"/>
    </location>
</feature>
<feature type="compositionally biased region" description="Acidic residues" evidence="1">
    <location>
        <begin position="586"/>
        <end position="596"/>
    </location>
</feature>
<accession>A0A2B7YAV3</accession>
<feature type="compositionally biased region" description="Basic and acidic residues" evidence="1">
    <location>
        <begin position="559"/>
        <end position="575"/>
    </location>
</feature>
<reference evidence="2 3" key="1">
    <citation type="submission" date="2017-10" db="EMBL/GenBank/DDBJ databases">
        <title>Comparative genomics in systemic dimorphic fungi from Ajellomycetaceae.</title>
        <authorList>
            <person name="Munoz J.F."/>
            <person name="Mcewen J.G."/>
            <person name="Clay O.K."/>
            <person name="Cuomo C.A."/>
        </authorList>
    </citation>
    <scope>NUCLEOTIDE SEQUENCE [LARGE SCALE GENOMIC DNA]</scope>
    <source>
        <strain evidence="2 3">UAMH7299</strain>
    </source>
</reference>
<feature type="region of interest" description="Disordered" evidence="1">
    <location>
        <begin position="356"/>
        <end position="377"/>
    </location>
</feature>
<dbReference type="STRING" id="1447883.A0A2B7YAV3"/>
<evidence type="ECO:0000313" key="2">
    <source>
        <dbReference type="EMBL" id="PGH18666.1"/>
    </source>
</evidence>
<name>A0A2B7YAV3_POLH7</name>